<protein>
    <submittedName>
        <fullName evidence="1">Uncharacterized protein</fullName>
    </submittedName>
</protein>
<accession>A0A8T3BC80</accession>
<evidence type="ECO:0000313" key="1">
    <source>
        <dbReference type="EMBL" id="KAI0510679.1"/>
    </source>
</evidence>
<proteinExistence type="predicted"/>
<evidence type="ECO:0000313" key="2">
    <source>
        <dbReference type="Proteomes" id="UP000829196"/>
    </source>
</evidence>
<reference evidence="1" key="1">
    <citation type="journal article" date="2022" name="Front. Genet.">
        <title>Chromosome-Scale Assembly of the Dendrobium nobile Genome Provides Insights Into the Molecular Mechanism of the Biosynthesis of the Medicinal Active Ingredient of Dendrobium.</title>
        <authorList>
            <person name="Xu Q."/>
            <person name="Niu S.-C."/>
            <person name="Li K.-L."/>
            <person name="Zheng P.-J."/>
            <person name="Zhang X.-J."/>
            <person name="Jia Y."/>
            <person name="Liu Y."/>
            <person name="Niu Y.-X."/>
            <person name="Yu L.-H."/>
            <person name="Chen D.-F."/>
            <person name="Zhang G.-Q."/>
        </authorList>
    </citation>
    <scope>NUCLEOTIDE SEQUENCE</scope>
    <source>
        <tissue evidence="1">Leaf</tissue>
    </source>
</reference>
<organism evidence="1 2">
    <name type="scientific">Dendrobium nobile</name>
    <name type="common">Orchid</name>
    <dbReference type="NCBI Taxonomy" id="94219"/>
    <lineage>
        <taxon>Eukaryota</taxon>
        <taxon>Viridiplantae</taxon>
        <taxon>Streptophyta</taxon>
        <taxon>Embryophyta</taxon>
        <taxon>Tracheophyta</taxon>
        <taxon>Spermatophyta</taxon>
        <taxon>Magnoliopsida</taxon>
        <taxon>Liliopsida</taxon>
        <taxon>Asparagales</taxon>
        <taxon>Orchidaceae</taxon>
        <taxon>Epidendroideae</taxon>
        <taxon>Malaxideae</taxon>
        <taxon>Dendrobiinae</taxon>
        <taxon>Dendrobium</taxon>
    </lineage>
</organism>
<dbReference type="EMBL" id="JAGYWB010000009">
    <property type="protein sequence ID" value="KAI0510679.1"/>
    <property type="molecule type" value="Genomic_DNA"/>
</dbReference>
<gene>
    <name evidence="1" type="ORF">KFK09_011288</name>
</gene>
<comment type="caution">
    <text evidence="1">The sequence shown here is derived from an EMBL/GenBank/DDBJ whole genome shotgun (WGS) entry which is preliminary data.</text>
</comment>
<name>A0A8T3BC80_DENNO</name>
<sequence length="69" mass="7925">MAIATTKLRIITNSFFIFKISSLNDNICNRLVLASSSAHREFESYGKSFTSSHQQKKLQSSSDRFREHL</sequence>
<keyword evidence="2" id="KW-1185">Reference proteome</keyword>
<dbReference type="AlphaFoldDB" id="A0A8T3BC80"/>
<dbReference type="Proteomes" id="UP000829196">
    <property type="component" value="Unassembled WGS sequence"/>
</dbReference>